<dbReference type="Pfam" id="PF24883">
    <property type="entry name" value="NPHP3_N"/>
    <property type="match status" value="1"/>
</dbReference>
<dbReference type="SMART" id="SM00248">
    <property type="entry name" value="ANK"/>
    <property type="match status" value="5"/>
</dbReference>
<dbReference type="InterPro" id="IPR054471">
    <property type="entry name" value="GPIID_WHD"/>
</dbReference>
<keyword evidence="6" id="KW-1185">Reference proteome</keyword>
<dbReference type="AlphaFoldDB" id="A0AAN6PKA2"/>
<dbReference type="Gene3D" id="1.25.40.20">
    <property type="entry name" value="Ankyrin repeat-containing domain"/>
    <property type="match status" value="2"/>
</dbReference>
<keyword evidence="1" id="KW-0677">Repeat</keyword>
<organism evidence="5 6">
    <name type="scientific">Parachaetomium inaequale</name>
    <dbReference type="NCBI Taxonomy" id="2588326"/>
    <lineage>
        <taxon>Eukaryota</taxon>
        <taxon>Fungi</taxon>
        <taxon>Dikarya</taxon>
        <taxon>Ascomycota</taxon>
        <taxon>Pezizomycotina</taxon>
        <taxon>Sordariomycetes</taxon>
        <taxon>Sordariomycetidae</taxon>
        <taxon>Sordariales</taxon>
        <taxon>Chaetomiaceae</taxon>
        <taxon>Parachaetomium</taxon>
    </lineage>
</organism>
<evidence type="ECO:0000259" key="4">
    <source>
        <dbReference type="Pfam" id="PF24883"/>
    </source>
</evidence>
<evidence type="ECO:0000256" key="2">
    <source>
        <dbReference type="PROSITE-ProRule" id="PRU00023"/>
    </source>
</evidence>
<dbReference type="SUPFAM" id="SSF48403">
    <property type="entry name" value="Ankyrin repeat"/>
    <property type="match status" value="1"/>
</dbReference>
<dbReference type="SUPFAM" id="SSF52540">
    <property type="entry name" value="P-loop containing nucleoside triphosphate hydrolases"/>
    <property type="match status" value="1"/>
</dbReference>
<dbReference type="PRINTS" id="PR01415">
    <property type="entry name" value="ANKYRIN"/>
</dbReference>
<feature type="repeat" description="ANK" evidence="2">
    <location>
        <begin position="720"/>
        <end position="752"/>
    </location>
</feature>
<dbReference type="InterPro" id="IPR056884">
    <property type="entry name" value="NPHP3-like_N"/>
</dbReference>
<keyword evidence="2" id="KW-0040">ANK repeat</keyword>
<evidence type="ECO:0000256" key="1">
    <source>
        <dbReference type="ARBA" id="ARBA00022737"/>
    </source>
</evidence>
<feature type="domain" description="GPI inositol-deacylase winged helix" evidence="3">
    <location>
        <begin position="431"/>
        <end position="515"/>
    </location>
</feature>
<proteinExistence type="predicted"/>
<evidence type="ECO:0000259" key="3">
    <source>
        <dbReference type="Pfam" id="PF22939"/>
    </source>
</evidence>
<dbReference type="PROSITE" id="PS50297">
    <property type="entry name" value="ANK_REP_REGION"/>
    <property type="match status" value="2"/>
</dbReference>
<dbReference type="InterPro" id="IPR002110">
    <property type="entry name" value="Ankyrin_rpt"/>
</dbReference>
<dbReference type="Proteomes" id="UP001303115">
    <property type="component" value="Unassembled WGS sequence"/>
</dbReference>
<dbReference type="Pfam" id="PF22939">
    <property type="entry name" value="WHD_GPIID"/>
    <property type="match status" value="1"/>
</dbReference>
<protein>
    <submittedName>
        <fullName evidence="5">Ankyrin repeat, PH and SEC7 domain-containing protein secG</fullName>
    </submittedName>
</protein>
<gene>
    <name evidence="5" type="ORF">C8A01DRAFT_45195</name>
</gene>
<sequence length="807" mass="90108">MAEVGTIVGIISLGIQVADGLVKYYTGYKDRESGTAHTVKRLTHLLSILETLRKHLADRRFQPNEKSLLEAIERSVGDCEDLINELQHETDKFTKAPPAGVVAAARVTGRRLAYPFRQSTLQKLDEDIDEICANLTLALQVLQQQDLGSVQNEIQDTKALLELVRASQVSSEIRDWLKAPDASVNYNEACKKKHPGTGLWFIRSPQFNTWLSTANSFLWLKGFAGCGKSDTSAMVRALILQLVAQLNDQKTLPRLHQSYRGGAPPEQALLDCLHQLVAKFDDVYIILDALDESPRQKHREDVLQALEDMRRWPGPELHFLVTSRDEQDIREYLGPSDDQVVSMKNDLIDADIASFVSGHLKDNRRLRKWEKFHDQIERALTEGAKGVECQFAALEACPGSKTRLDALLGSLPRTLDKTYERMLYSIEEESVDDARRILTLLCTAKRPLRVEELIDGIAVELGDDPKFNEDSRLMNENDIRHICPGFIEVDLKAESNEVTVRIAHYSVQEYLESDRILTSGTARFSVRRAEANTEVASICLAYLVDPGLSEAYINQVEGFHKQYPLAAYAASNWPEHYHEGSCSDPRLHHLALALFHDDQVALVSWANSYKWGGYKRDGLGDRTLSPLYLAARLGLDPVVRVLADETAAARPSKNYFELALIAAATHGHATSVQLLLNHGVAIDYQDFEGTALHTAAKNGHIRVVEALLDGGADIEAQDYRGKTALYDPARMDMDAIVRLLLGRGADVDIVRLLLDRGADPNEGQYRTSLELAVLRGSTEALGPLLRRSAHVNGGRHRWRRPPRTGGM</sequence>
<evidence type="ECO:0000313" key="5">
    <source>
        <dbReference type="EMBL" id="KAK4041653.1"/>
    </source>
</evidence>
<name>A0AAN6PKA2_9PEZI</name>
<comment type="caution">
    <text evidence="5">The sequence shown here is derived from an EMBL/GenBank/DDBJ whole genome shotgun (WGS) entry which is preliminary data.</text>
</comment>
<dbReference type="PANTHER" id="PTHR10039:SF16">
    <property type="entry name" value="GPI INOSITOL-DEACYLASE"/>
    <property type="match status" value="1"/>
</dbReference>
<reference evidence="6" key="1">
    <citation type="journal article" date="2023" name="Mol. Phylogenet. Evol.">
        <title>Genome-scale phylogeny and comparative genomics of the fungal order Sordariales.</title>
        <authorList>
            <person name="Hensen N."/>
            <person name="Bonometti L."/>
            <person name="Westerberg I."/>
            <person name="Brannstrom I.O."/>
            <person name="Guillou S."/>
            <person name="Cros-Aarteil S."/>
            <person name="Calhoun S."/>
            <person name="Haridas S."/>
            <person name="Kuo A."/>
            <person name="Mondo S."/>
            <person name="Pangilinan J."/>
            <person name="Riley R."/>
            <person name="LaButti K."/>
            <person name="Andreopoulos B."/>
            <person name="Lipzen A."/>
            <person name="Chen C."/>
            <person name="Yan M."/>
            <person name="Daum C."/>
            <person name="Ng V."/>
            <person name="Clum A."/>
            <person name="Steindorff A."/>
            <person name="Ohm R.A."/>
            <person name="Martin F."/>
            <person name="Silar P."/>
            <person name="Natvig D.O."/>
            <person name="Lalanne C."/>
            <person name="Gautier V."/>
            <person name="Ament-Velasquez S.L."/>
            <person name="Kruys A."/>
            <person name="Hutchinson M.I."/>
            <person name="Powell A.J."/>
            <person name="Barry K."/>
            <person name="Miller A.N."/>
            <person name="Grigoriev I.V."/>
            <person name="Debuchy R."/>
            <person name="Gladieux P."/>
            <person name="Hiltunen Thoren M."/>
            <person name="Johannesson H."/>
        </authorList>
    </citation>
    <scope>NUCLEOTIDE SEQUENCE [LARGE SCALE GENOMIC DNA]</scope>
    <source>
        <strain evidence="6">CBS 284.82</strain>
    </source>
</reference>
<dbReference type="Pfam" id="PF12796">
    <property type="entry name" value="Ank_2"/>
    <property type="match status" value="1"/>
</dbReference>
<evidence type="ECO:0000313" key="6">
    <source>
        <dbReference type="Proteomes" id="UP001303115"/>
    </source>
</evidence>
<dbReference type="PROSITE" id="PS50088">
    <property type="entry name" value="ANK_REPEAT"/>
    <property type="match status" value="2"/>
</dbReference>
<dbReference type="PANTHER" id="PTHR10039">
    <property type="entry name" value="AMELOGENIN"/>
    <property type="match status" value="1"/>
</dbReference>
<dbReference type="EMBL" id="MU854353">
    <property type="protein sequence ID" value="KAK4041653.1"/>
    <property type="molecule type" value="Genomic_DNA"/>
</dbReference>
<feature type="domain" description="Nephrocystin 3-like N-terminal" evidence="4">
    <location>
        <begin position="230"/>
        <end position="324"/>
    </location>
</feature>
<dbReference type="InterPro" id="IPR036770">
    <property type="entry name" value="Ankyrin_rpt-contain_sf"/>
</dbReference>
<accession>A0AAN6PKA2</accession>
<dbReference type="InterPro" id="IPR027417">
    <property type="entry name" value="P-loop_NTPase"/>
</dbReference>
<feature type="repeat" description="ANK" evidence="2">
    <location>
        <begin position="687"/>
        <end position="719"/>
    </location>
</feature>